<dbReference type="SMART" id="SM00708">
    <property type="entry name" value="PhBP"/>
    <property type="match status" value="1"/>
</dbReference>
<dbReference type="VEuPathDB" id="VectorBase:AALC636_029186"/>
<dbReference type="GO" id="GO:0005615">
    <property type="term" value="C:extracellular space"/>
    <property type="evidence" value="ECO:0007669"/>
    <property type="project" value="TreeGrafter"/>
</dbReference>
<evidence type="ECO:0000313" key="6">
    <source>
        <dbReference type="EMBL" id="JAC07717.1"/>
    </source>
</evidence>
<dbReference type="EnsemblMetazoa" id="AALFPA23_000772.R38193">
    <property type="protein sequence ID" value="AALFPA23_000772.P38193"/>
    <property type="gene ID" value="AALFPA23_000772"/>
</dbReference>
<name>A0A023EEC7_AEDAL</name>
<accession>A0A023EEC7</accession>
<sequence>MKTFVTIISLALVAGCMAAVTDEQKDAARQLAGKCMQQTGTSEESVQRLRNGDTSGADDNTKCFVQCFFQGAGVVDGEGNMQEAFVTEKLANEYGQAKAEEVVQKCRNNSGPNACERSFTLFQCYVANRASLM</sequence>
<dbReference type="OrthoDB" id="7665616at2759"/>
<proteinExistence type="evidence at transcript level"/>
<dbReference type="KEGG" id="aalb:109403386"/>
<keyword evidence="4 5" id="KW-0732">Signal</keyword>
<reference evidence="8" key="2">
    <citation type="journal article" date="2015" name="Proc. Natl. Acad. Sci. U.S.A.">
        <title>Genome sequence of the Asian Tiger mosquito, Aedes albopictus, reveals insights into its biology, genetics, and evolution.</title>
        <authorList>
            <person name="Chen X.G."/>
            <person name="Jiang X."/>
            <person name="Gu J."/>
            <person name="Xu M."/>
            <person name="Wu Y."/>
            <person name="Deng Y."/>
            <person name="Zhang C."/>
            <person name="Bonizzoni M."/>
            <person name="Dermauw W."/>
            <person name="Vontas J."/>
            <person name="Armbruster P."/>
            <person name="Huang X."/>
            <person name="Yang Y."/>
            <person name="Zhang H."/>
            <person name="He W."/>
            <person name="Peng H."/>
            <person name="Liu Y."/>
            <person name="Wu K."/>
            <person name="Chen J."/>
            <person name="Lirakis M."/>
            <person name="Topalis P."/>
            <person name="Van Leeuwen T."/>
            <person name="Hall A.B."/>
            <person name="Jiang X."/>
            <person name="Thorpe C."/>
            <person name="Mueller R.L."/>
            <person name="Sun C."/>
            <person name="Waterhouse R.M."/>
            <person name="Yan G."/>
            <person name="Tu Z.J."/>
            <person name="Fang X."/>
            <person name="James A.A."/>
        </authorList>
    </citation>
    <scope>NUCLEOTIDE SEQUENCE [LARGE SCALE GENOMIC DNA]</scope>
    <source>
        <strain evidence="8">Foshan</strain>
    </source>
</reference>
<dbReference type="GO" id="GO:0007608">
    <property type="term" value="P:sensory perception of smell"/>
    <property type="evidence" value="ECO:0007669"/>
    <property type="project" value="TreeGrafter"/>
</dbReference>
<evidence type="ECO:0000313" key="7">
    <source>
        <dbReference type="EnsemblMetazoa" id="AALFPA23_000772.P38193"/>
    </source>
</evidence>
<dbReference type="VEuPathDB" id="VectorBase:AALFPA_049050"/>
<dbReference type="CDD" id="cd23992">
    <property type="entry name" value="PBP_GOBP"/>
    <property type="match status" value="1"/>
</dbReference>
<evidence type="ECO:0000256" key="3">
    <source>
        <dbReference type="ARBA" id="ARBA00022525"/>
    </source>
</evidence>
<dbReference type="PANTHER" id="PTHR11857">
    <property type="entry name" value="ODORANT BINDING PROTEIN-RELATED"/>
    <property type="match status" value="1"/>
</dbReference>
<dbReference type="Proteomes" id="UP000069940">
    <property type="component" value="Unassembled WGS sequence"/>
</dbReference>
<dbReference type="PROSITE" id="PS51257">
    <property type="entry name" value="PROKAR_LIPOPROTEIN"/>
    <property type="match status" value="1"/>
</dbReference>
<dbReference type="SUPFAM" id="SSF47565">
    <property type="entry name" value="Insect pheromone/odorant-binding proteins"/>
    <property type="match status" value="1"/>
</dbReference>
<evidence type="ECO:0000256" key="1">
    <source>
        <dbReference type="ARBA" id="ARBA00004613"/>
    </source>
</evidence>
<dbReference type="RefSeq" id="XP_019531746.3">
    <property type="nucleotide sequence ID" value="XM_019676201.3"/>
</dbReference>
<dbReference type="FunFam" id="1.10.238.20:FF:000001">
    <property type="entry name" value="General odorant-binding protein lush"/>
    <property type="match status" value="1"/>
</dbReference>
<reference evidence="6" key="1">
    <citation type="journal article" date="2014" name="PLoS Negl. Trop. Dis.">
        <title>Identification and characterization of seminal fluid proteins in the Asian tiger mosquito, Aedes albopictus.</title>
        <authorList>
            <person name="Boes K.E."/>
            <person name="Ribeiro J.M."/>
            <person name="Wong A."/>
            <person name="Harrington L.C."/>
            <person name="Wolfner M.F."/>
            <person name="Sirot L.K."/>
        </authorList>
    </citation>
    <scope>NUCLEOTIDE SEQUENCE</scope>
    <source>
        <tissue evidence="6">Reproductive organs</tissue>
    </source>
</reference>
<dbReference type="VEuPathDB" id="VectorBase:AALFPA_078908"/>
<protein>
    <submittedName>
        <fullName evidence="6">Putative odorant-binding protein 56e</fullName>
    </submittedName>
</protein>
<dbReference type="InterPro" id="IPR006170">
    <property type="entry name" value="PBP/GOBP"/>
</dbReference>
<comment type="subcellular location">
    <subcellularLocation>
        <location evidence="1">Secreted</location>
    </subcellularLocation>
</comment>
<organism evidence="6">
    <name type="scientific">Aedes albopictus</name>
    <name type="common">Asian tiger mosquito</name>
    <name type="synonym">Stegomyia albopicta</name>
    <dbReference type="NCBI Taxonomy" id="7160"/>
    <lineage>
        <taxon>Eukaryota</taxon>
        <taxon>Metazoa</taxon>
        <taxon>Ecdysozoa</taxon>
        <taxon>Arthropoda</taxon>
        <taxon>Hexapoda</taxon>
        <taxon>Insecta</taxon>
        <taxon>Pterygota</taxon>
        <taxon>Neoptera</taxon>
        <taxon>Endopterygota</taxon>
        <taxon>Diptera</taxon>
        <taxon>Nematocera</taxon>
        <taxon>Culicoidea</taxon>
        <taxon>Culicidae</taxon>
        <taxon>Culicinae</taxon>
        <taxon>Aedini</taxon>
        <taxon>Aedes</taxon>
        <taxon>Stegomyia</taxon>
    </lineage>
</organism>
<dbReference type="PANTHER" id="PTHR11857:SF43">
    <property type="entry name" value="GEO07291P1-RELATED"/>
    <property type="match status" value="1"/>
</dbReference>
<dbReference type="GeneID" id="109403386"/>
<dbReference type="Gene3D" id="1.10.238.20">
    <property type="entry name" value="Pheromone/general odorant binding protein domain"/>
    <property type="match status" value="1"/>
</dbReference>
<evidence type="ECO:0000313" key="8">
    <source>
        <dbReference type="Proteomes" id="UP000069940"/>
    </source>
</evidence>
<dbReference type="EMBL" id="GAPW01005881">
    <property type="protein sequence ID" value="JAC07717.1"/>
    <property type="molecule type" value="mRNA"/>
</dbReference>
<dbReference type="Pfam" id="PF01395">
    <property type="entry name" value="PBP_GOBP"/>
    <property type="match status" value="1"/>
</dbReference>
<dbReference type="AlphaFoldDB" id="A0A023EEC7"/>
<dbReference type="VEuPathDB" id="VectorBase:AALF019175"/>
<dbReference type="OMA" id="CVGAMTH"/>
<evidence type="ECO:0000256" key="4">
    <source>
        <dbReference type="ARBA" id="ARBA00022729"/>
    </source>
</evidence>
<comment type="similarity">
    <text evidence="2">Belongs to the PBP/GOBP family.</text>
</comment>
<evidence type="ECO:0000256" key="5">
    <source>
        <dbReference type="SAM" id="SignalP"/>
    </source>
</evidence>
<dbReference type="SMR" id="A0A023EEC7"/>
<feature type="signal peptide" evidence="5">
    <location>
        <begin position="1"/>
        <end position="18"/>
    </location>
</feature>
<dbReference type="GO" id="GO:0005549">
    <property type="term" value="F:odorant binding"/>
    <property type="evidence" value="ECO:0007669"/>
    <property type="project" value="InterPro"/>
</dbReference>
<keyword evidence="8" id="KW-1185">Reference proteome</keyword>
<dbReference type="InterPro" id="IPR036728">
    <property type="entry name" value="PBP_GOBP_sf"/>
</dbReference>
<feature type="chain" id="PRO_5001518912" evidence="5">
    <location>
        <begin position="19"/>
        <end position="133"/>
    </location>
</feature>
<keyword evidence="3" id="KW-0964">Secreted</keyword>
<reference evidence="7" key="3">
    <citation type="submission" date="2025-05" db="UniProtKB">
        <authorList>
            <consortium name="EnsemblMetazoa"/>
        </authorList>
    </citation>
    <scope>IDENTIFICATION</scope>
    <source>
        <strain evidence="7">Foshan</strain>
    </source>
</reference>
<evidence type="ECO:0000256" key="2">
    <source>
        <dbReference type="ARBA" id="ARBA00008098"/>
    </source>
</evidence>